<sequence>MIVVLRSDDFLILQALGEYTRVVADFSVFPAGPTEGQVGQYWFHEDTQAFFDDVDHYRMIKAMCRLSCSVCDKNAEVQGGESAKRRIRFRSIEQLNGHLRHQHNLFMCNLCLEGRKVRCHILGLT</sequence>
<dbReference type="GO" id="GO:0072344">
    <property type="term" value="P:rescue of stalled ribosome"/>
    <property type="evidence" value="ECO:0007669"/>
    <property type="project" value="InterPro"/>
</dbReference>
<dbReference type="PANTHER" id="PTHR22938">
    <property type="entry name" value="ZINC FINGER PROTEIN 598"/>
    <property type="match status" value="1"/>
</dbReference>
<dbReference type="EMBL" id="AMZH03019062">
    <property type="protein sequence ID" value="RRT40842.1"/>
    <property type="molecule type" value="Genomic_DNA"/>
</dbReference>
<evidence type="ECO:0000313" key="1">
    <source>
        <dbReference type="EMBL" id="RRT40842.1"/>
    </source>
</evidence>
<dbReference type="AlphaFoldDB" id="A0A426XN29"/>
<proteinExistence type="predicted"/>
<organism evidence="1 2">
    <name type="scientific">Ensete ventricosum</name>
    <name type="common">Abyssinian banana</name>
    <name type="synonym">Musa ensete</name>
    <dbReference type="NCBI Taxonomy" id="4639"/>
    <lineage>
        <taxon>Eukaryota</taxon>
        <taxon>Viridiplantae</taxon>
        <taxon>Streptophyta</taxon>
        <taxon>Embryophyta</taxon>
        <taxon>Tracheophyta</taxon>
        <taxon>Spermatophyta</taxon>
        <taxon>Magnoliopsida</taxon>
        <taxon>Liliopsida</taxon>
        <taxon>Zingiberales</taxon>
        <taxon>Musaceae</taxon>
        <taxon>Ensete</taxon>
    </lineage>
</organism>
<dbReference type="GO" id="GO:0043022">
    <property type="term" value="F:ribosome binding"/>
    <property type="evidence" value="ECO:0007669"/>
    <property type="project" value="TreeGrafter"/>
</dbReference>
<reference evidence="1 2" key="1">
    <citation type="journal article" date="2014" name="Agronomy (Basel)">
        <title>A Draft Genome Sequence for Ensete ventricosum, the Drought-Tolerant Tree Against Hunger.</title>
        <authorList>
            <person name="Harrison J."/>
            <person name="Moore K.A."/>
            <person name="Paszkiewicz K."/>
            <person name="Jones T."/>
            <person name="Grant M."/>
            <person name="Ambacheew D."/>
            <person name="Muzemil S."/>
            <person name="Studholme D.J."/>
        </authorList>
    </citation>
    <scope>NUCLEOTIDE SEQUENCE [LARGE SCALE GENOMIC DNA]</scope>
</reference>
<dbReference type="PANTHER" id="PTHR22938:SF0">
    <property type="entry name" value="E3 UBIQUITIN-PROTEIN LIGASE ZNF598"/>
    <property type="match status" value="1"/>
</dbReference>
<dbReference type="GO" id="GO:0061630">
    <property type="term" value="F:ubiquitin protein ligase activity"/>
    <property type="evidence" value="ECO:0007669"/>
    <property type="project" value="InterPro"/>
</dbReference>
<gene>
    <name evidence="1" type="ORF">B296_00058249</name>
</gene>
<protein>
    <submittedName>
        <fullName evidence="1">Uncharacterized protein</fullName>
    </submittedName>
</protein>
<dbReference type="InterPro" id="IPR044288">
    <property type="entry name" value="ZNF598/HEL2"/>
</dbReference>
<comment type="caution">
    <text evidence="1">The sequence shown here is derived from an EMBL/GenBank/DDBJ whole genome shotgun (WGS) entry which is preliminary data.</text>
</comment>
<evidence type="ECO:0000313" key="2">
    <source>
        <dbReference type="Proteomes" id="UP000287651"/>
    </source>
</evidence>
<name>A0A426XN29_ENSVE</name>
<accession>A0A426XN29</accession>
<dbReference type="Proteomes" id="UP000287651">
    <property type="component" value="Unassembled WGS sequence"/>
</dbReference>
<dbReference type="GO" id="GO:0016567">
    <property type="term" value="P:protein ubiquitination"/>
    <property type="evidence" value="ECO:0007669"/>
    <property type="project" value="TreeGrafter"/>
</dbReference>